<dbReference type="EMBL" id="BMIY01000005">
    <property type="protein sequence ID" value="GGG56972.1"/>
    <property type="molecule type" value="Genomic_DNA"/>
</dbReference>
<evidence type="ECO:0000256" key="7">
    <source>
        <dbReference type="RuleBase" id="RU003915"/>
    </source>
</evidence>
<proteinExistence type="inferred from homology"/>
<evidence type="ECO:0000313" key="11">
    <source>
        <dbReference type="Proteomes" id="UP000627715"/>
    </source>
</evidence>
<dbReference type="EC" id="5.2.1.8" evidence="7"/>
<reference evidence="10" key="2">
    <citation type="submission" date="2020-09" db="EMBL/GenBank/DDBJ databases">
        <authorList>
            <person name="Sun Q."/>
            <person name="Zhou Y."/>
        </authorList>
    </citation>
    <scope>NUCLEOTIDE SEQUENCE</scope>
    <source>
        <strain evidence="10">CGMCC 1.15425</strain>
    </source>
</reference>
<comment type="similarity">
    <text evidence="2 7">Belongs to the FKBP-type PPIase family.</text>
</comment>
<dbReference type="GO" id="GO:0006457">
    <property type="term" value="P:protein folding"/>
    <property type="evidence" value="ECO:0007669"/>
    <property type="project" value="InterPro"/>
</dbReference>
<dbReference type="AlphaFoldDB" id="A0A917GU50"/>
<evidence type="ECO:0000256" key="4">
    <source>
        <dbReference type="ARBA" id="ARBA00023110"/>
    </source>
</evidence>
<dbReference type="Pfam" id="PF00254">
    <property type="entry name" value="FKBP_C"/>
    <property type="match status" value="1"/>
</dbReference>
<sequence length="229" mass="24855">MSYLRAAGLSLAVSSMMLGTAVQAQDLTDQDSQISYSIGVNIGQGLMQQGLAQDVDVEIFMQGLQDSLEDNVQLSQEQIMAALQAFQQQMVAEQQAQVEAARAESMAFLEQNAQRDGVMVTDSGLQYEVLEEGDGGVSPAETDTVLAHYEGRLSNGDVFDSSIERGEPTEFALNQVIPGWTEGLQLMETGDKYRFYIPSELAYGQNGQGPIPPFAALVFDVELLEVVSQ</sequence>
<dbReference type="GO" id="GO:0003755">
    <property type="term" value="F:peptidyl-prolyl cis-trans isomerase activity"/>
    <property type="evidence" value="ECO:0007669"/>
    <property type="project" value="UniProtKB-UniRule"/>
</dbReference>
<feature type="domain" description="PPIase FKBP-type" evidence="9">
    <location>
        <begin position="142"/>
        <end position="227"/>
    </location>
</feature>
<feature type="signal peptide" evidence="8">
    <location>
        <begin position="1"/>
        <end position="24"/>
    </location>
</feature>
<dbReference type="PANTHER" id="PTHR43811">
    <property type="entry name" value="FKBP-TYPE PEPTIDYL-PROLYL CIS-TRANS ISOMERASE FKPA"/>
    <property type="match status" value="1"/>
</dbReference>
<dbReference type="OrthoDB" id="9814548at2"/>
<dbReference type="InterPro" id="IPR046357">
    <property type="entry name" value="PPIase_dom_sf"/>
</dbReference>
<keyword evidence="11" id="KW-1185">Reference proteome</keyword>
<keyword evidence="5 6" id="KW-0413">Isomerase</keyword>
<feature type="chain" id="PRO_5037838710" description="Peptidyl-prolyl cis-trans isomerase" evidence="8">
    <location>
        <begin position="25"/>
        <end position="229"/>
    </location>
</feature>
<dbReference type="Proteomes" id="UP000627715">
    <property type="component" value="Unassembled WGS sequence"/>
</dbReference>
<evidence type="ECO:0000256" key="5">
    <source>
        <dbReference type="ARBA" id="ARBA00023235"/>
    </source>
</evidence>
<evidence type="ECO:0000256" key="2">
    <source>
        <dbReference type="ARBA" id="ARBA00006577"/>
    </source>
</evidence>
<dbReference type="PROSITE" id="PS50059">
    <property type="entry name" value="FKBP_PPIASE"/>
    <property type="match status" value="1"/>
</dbReference>
<evidence type="ECO:0000256" key="8">
    <source>
        <dbReference type="SAM" id="SignalP"/>
    </source>
</evidence>
<dbReference type="Gene3D" id="1.10.287.460">
    <property type="entry name" value="Peptidyl-prolyl cis-trans isomerase, FKBP-type, N-terminal domain"/>
    <property type="match status" value="1"/>
</dbReference>
<dbReference type="FunFam" id="3.10.50.40:FF:000045">
    <property type="entry name" value="Peptidyl-prolyl cis-trans isomerase"/>
    <property type="match status" value="1"/>
</dbReference>
<accession>A0A917GU50</accession>
<evidence type="ECO:0000313" key="10">
    <source>
        <dbReference type="EMBL" id="GGG56972.1"/>
    </source>
</evidence>
<dbReference type="PANTHER" id="PTHR43811:SF57">
    <property type="entry name" value="FKBP-TYPE PEPTIDYL-PROLYL CIS-TRANS ISOMERASE FKPA-RELATED"/>
    <property type="match status" value="1"/>
</dbReference>
<evidence type="ECO:0000259" key="9">
    <source>
        <dbReference type="PROSITE" id="PS50059"/>
    </source>
</evidence>
<organism evidence="10 11">
    <name type="scientific">Pseudohongiella nitratireducens</name>
    <dbReference type="NCBI Taxonomy" id="1768907"/>
    <lineage>
        <taxon>Bacteria</taxon>
        <taxon>Pseudomonadati</taxon>
        <taxon>Pseudomonadota</taxon>
        <taxon>Gammaproteobacteria</taxon>
        <taxon>Pseudomonadales</taxon>
        <taxon>Pseudohongiellaceae</taxon>
        <taxon>Pseudohongiella</taxon>
    </lineage>
</organism>
<keyword evidence="3 8" id="KW-0732">Signal</keyword>
<protein>
    <recommendedName>
        <fullName evidence="7">Peptidyl-prolyl cis-trans isomerase</fullName>
        <ecNumber evidence="7">5.2.1.8</ecNumber>
    </recommendedName>
</protein>
<dbReference type="InterPro" id="IPR036944">
    <property type="entry name" value="PPIase_FKBP_N_sf"/>
</dbReference>
<dbReference type="InterPro" id="IPR000774">
    <property type="entry name" value="PPIase_FKBP_N"/>
</dbReference>
<comment type="caution">
    <text evidence="10">The sequence shown here is derived from an EMBL/GenBank/DDBJ whole genome shotgun (WGS) entry which is preliminary data.</text>
</comment>
<dbReference type="Gene3D" id="3.10.50.40">
    <property type="match status" value="1"/>
</dbReference>
<reference evidence="10" key="1">
    <citation type="journal article" date="2014" name="Int. J. Syst. Evol. Microbiol.">
        <title>Complete genome sequence of Corynebacterium casei LMG S-19264T (=DSM 44701T), isolated from a smear-ripened cheese.</title>
        <authorList>
            <consortium name="US DOE Joint Genome Institute (JGI-PGF)"/>
            <person name="Walter F."/>
            <person name="Albersmeier A."/>
            <person name="Kalinowski J."/>
            <person name="Ruckert C."/>
        </authorList>
    </citation>
    <scope>NUCLEOTIDE SEQUENCE</scope>
    <source>
        <strain evidence="10">CGMCC 1.15425</strain>
    </source>
</reference>
<keyword evidence="4 6" id="KW-0697">Rotamase</keyword>
<dbReference type="SUPFAM" id="SSF54534">
    <property type="entry name" value="FKBP-like"/>
    <property type="match status" value="1"/>
</dbReference>
<name>A0A917GU50_9GAMM</name>
<gene>
    <name evidence="10" type="primary">fklB</name>
    <name evidence="10" type="ORF">GCM10011403_12690</name>
</gene>
<comment type="catalytic activity">
    <reaction evidence="1 6 7">
        <text>[protein]-peptidylproline (omega=180) = [protein]-peptidylproline (omega=0)</text>
        <dbReference type="Rhea" id="RHEA:16237"/>
        <dbReference type="Rhea" id="RHEA-COMP:10747"/>
        <dbReference type="Rhea" id="RHEA-COMP:10748"/>
        <dbReference type="ChEBI" id="CHEBI:83833"/>
        <dbReference type="ChEBI" id="CHEBI:83834"/>
        <dbReference type="EC" id="5.2.1.8"/>
    </reaction>
</comment>
<evidence type="ECO:0000256" key="3">
    <source>
        <dbReference type="ARBA" id="ARBA00022729"/>
    </source>
</evidence>
<dbReference type="Pfam" id="PF01346">
    <property type="entry name" value="FKBP_N"/>
    <property type="match status" value="1"/>
</dbReference>
<dbReference type="InterPro" id="IPR001179">
    <property type="entry name" value="PPIase_FKBP_dom"/>
</dbReference>
<dbReference type="RefSeq" id="WP_068812986.1">
    <property type="nucleotide sequence ID" value="NZ_BMIY01000005.1"/>
</dbReference>
<evidence type="ECO:0000256" key="1">
    <source>
        <dbReference type="ARBA" id="ARBA00000971"/>
    </source>
</evidence>
<evidence type="ECO:0000256" key="6">
    <source>
        <dbReference type="PROSITE-ProRule" id="PRU00277"/>
    </source>
</evidence>